<dbReference type="SUPFAM" id="SSF101898">
    <property type="entry name" value="NHL repeat"/>
    <property type="match status" value="1"/>
</dbReference>
<dbReference type="InterPro" id="IPR011042">
    <property type="entry name" value="6-blade_b-propeller_TolB-like"/>
</dbReference>
<gene>
    <name evidence="3" type="ORF">BRAFLDRAFT_89488</name>
</gene>
<dbReference type="PANTHER" id="PTHR24104:SF50">
    <property type="entry name" value="SMP-30_GLUCONOLACTONASE_LRE-LIKE REGION DOMAIN-CONTAINING PROTEIN"/>
    <property type="match status" value="1"/>
</dbReference>
<dbReference type="FunFam" id="2.120.10.30:FF:000064">
    <property type="entry name" value="Uncharacterized protein"/>
    <property type="match status" value="1"/>
</dbReference>
<keyword evidence="2" id="KW-0472">Membrane</keyword>
<feature type="compositionally biased region" description="Polar residues" evidence="1">
    <location>
        <begin position="129"/>
        <end position="144"/>
    </location>
</feature>
<evidence type="ECO:0008006" key="4">
    <source>
        <dbReference type="Google" id="ProtNLM"/>
    </source>
</evidence>
<dbReference type="Gene3D" id="2.120.10.30">
    <property type="entry name" value="TolB, C-terminal domain"/>
    <property type="match status" value="1"/>
</dbReference>
<dbReference type="InParanoid" id="C3ZL16"/>
<name>C3ZL16_BRAFL</name>
<feature type="region of interest" description="Disordered" evidence="1">
    <location>
        <begin position="129"/>
        <end position="152"/>
    </location>
</feature>
<dbReference type="PANTHER" id="PTHR24104">
    <property type="entry name" value="E3 UBIQUITIN-PROTEIN LIGASE NHLRC1-RELATED"/>
    <property type="match status" value="1"/>
</dbReference>
<organism>
    <name type="scientific">Branchiostoma floridae</name>
    <name type="common">Florida lancelet</name>
    <name type="synonym">Amphioxus</name>
    <dbReference type="NCBI Taxonomy" id="7739"/>
    <lineage>
        <taxon>Eukaryota</taxon>
        <taxon>Metazoa</taxon>
        <taxon>Chordata</taxon>
        <taxon>Cephalochordata</taxon>
        <taxon>Leptocardii</taxon>
        <taxon>Amphioxiformes</taxon>
        <taxon>Branchiostomatidae</taxon>
        <taxon>Branchiostoma</taxon>
    </lineage>
</organism>
<keyword evidence="2" id="KW-0812">Transmembrane</keyword>
<dbReference type="InterPro" id="IPR050952">
    <property type="entry name" value="TRIM-NHL_E3_ligases"/>
</dbReference>
<accession>C3ZL16</accession>
<evidence type="ECO:0000313" key="3">
    <source>
        <dbReference type="EMBL" id="EEN46698.1"/>
    </source>
</evidence>
<keyword evidence="2" id="KW-1133">Transmembrane helix</keyword>
<evidence type="ECO:0000256" key="2">
    <source>
        <dbReference type="SAM" id="Phobius"/>
    </source>
</evidence>
<dbReference type="AlphaFoldDB" id="C3ZL16"/>
<proteinExistence type="predicted"/>
<protein>
    <recommendedName>
        <fullName evidence="4">SMP-30/Gluconolactonase/LRE-like region domain-containing protein</fullName>
    </recommendedName>
</protein>
<reference evidence="3" key="1">
    <citation type="journal article" date="2008" name="Nature">
        <title>The amphioxus genome and the evolution of the chordate karyotype.</title>
        <authorList>
            <consortium name="US DOE Joint Genome Institute (JGI-PGF)"/>
            <person name="Putnam N.H."/>
            <person name="Butts T."/>
            <person name="Ferrier D.E.K."/>
            <person name="Furlong R.F."/>
            <person name="Hellsten U."/>
            <person name="Kawashima T."/>
            <person name="Robinson-Rechavi M."/>
            <person name="Shoguchi E."/>
            <person name="Terry A."/>
            <person name="Yu J.-K."/>
            <person name="Benito-Gutierrez E.L."/>
            <person name="Dubchak I."/>
            <person name="Garcia-Fernandez J."/>
            <person name="Gibson-Brown J.J."/>
            <person name="Grigoriev I.V."/>
            <person name="Horton A.C."/>
            <person name="de Jong P.J."/>
            <person name="Jurka J."/>
            <person name="Kapitonov V.V."/>
            <person name="Kohara Y."/>
            <person name="Kuroki Y."/>
            <person name="Lindquist E."/>
            <person name="Lucas S."/>
            <person name="Osoegawa K."/>
            <person name="Pennacchio L.A."/>
            <person name="Salamov A.A."/>
            <person name="Satou Y."/>
            <person name="Sauka-Spengler T."/>
            <person name="Schmutz J."/>
            <person name="Shin-I T."/>
            <person name="Toyoda A."/>
            <person name="Bronner-Fraser M."/>
            <person name="Fujiyama A."/>
            <person name="Holland L.Z."/>
            <person name="Holland P.W.H."/>
            <person name="Satoh N."/>
            <person name="Rokhsar D.S."/>
        </authorList>
    </citation>
    <scope>NUCLEOTIDE SEQUENCE [LARGE SCALE GENOMIC DNA]</scope>
    <source>
        <strain evidence="3">S238N-H82</strain>
        <tissue evidence="3">Testes</tissue>
    </source>
</reference>
<dbReference type="eggNOG" id="KOG2177">
    <property type="taxonomic scope" value="Eukaryota"/>
</dbReference>
<evidence type="ECO:0000256" key="1">
    <source>
        <dbReference type="SAM" id="MobiDB-lite"/>
    </source>
</evidence>
<feature type="transmembrane region" description="Helical" evidence="2">
    <location>
        <begin position="180"/>
        <end position="204"/>
    </location>
</feature>
<sequence length="526" mass="57620">MAQANPSNLVILEDIVESASNVGNSCIQPYAVKYQENDESAVGPADCEVIQPYAVKYQKHGVSGNDRPVRRTDVADATGQTANVASDDVDIEPYAVAYMDQDDIASGDIHTQTRSPMQKPMAASNITNDVLSTPSSNGAKSSDNVSEERQHVQNALHPNPMYVPNIQHPAAWECARRRTCLINVAVAVVLGGCIVGGISLWVFASTNPPETTTTVATTFTSVPTDCCSSVPTPPAVSNSSQSTESYVRKLDNITFGGIGKEKEPGKFTKIYGVAVSADSEIFVTDLFNNRVQVFSINGTYLRLFPTAVPGENWRMYPFSVAIDVKPGCLWVVGGRVAYHPDAQVVQYRRDGHPINTFGIRFMSWSPHPSIAIDVRNNKVIVGEGHMIMVFQPNGSLVWGFEVFNKELTHKVVGGVVSDRERNILLTDSHRSIMKYNQFGEKILEFEIREDKLLAPKGICVDSLGRIIVANKAKYRVDMFTSRGEFVRTVANMKNPWGVAMGTDGQLVVTDPFGATVTIFPRHLVFL</sequence>
<dbReference type="EMBL" id="GG666640">
    <property type="protein sequence ID" value="EEN46698.1"/>
    <property type="molecule type" value="Genomic_DNA"/>
</dbReference>
<dbReference type="CDD" id="cd05819">
    <property type="entry name" value="NHL"/>
    <property type="match status" value="1"/>
</dbReference>